<dbReference type="InterPro" id="IPR007712">
    <property type="entry name" value="RelE/ParE_toxin"/>
</dbReference>
<keyword evidence="1" id="KW-1277">Toxin-antitoxin system</keyword>
<evidence type="ECO:0000256" key="1">
    <source>
        <dbReference type="ARBA" id="ARBA00022649"/>
    </source>
</evidence>
<gene>
    <name evidence="2" type="ORF">UW84_C0016G0016</name>
</gene>
<reference evidence="2 3" key="1">
    <citation type="journal article" date="2015" name="Nature">
        <title>rRNA introns, odd ribosomes, and small enigmatic genomes across a large radiation of phyla.</title>
        <authorList>
            <person name="Brown C.T."/>
            <person name="Hug L.A."/>
            <person name="Thomas B.C."/>
            <person name="Sharon I."/>
            <person name="Castelle C.J."/>
            <person name="Singh A."/>
            <person name="Wilkins M.J."/>
            <person name="Williams K.H."/>
            <person name="Banfield J.F."/>
        </authorList>
    </citation>
    <scope>NUCLEOTIDE SEQUENCE [LARGE SCALE GENOMIC DNA]</scope>
</reference>
<proteinExistence type="predicted"/>
<dbReference type="PANTHER" id="PTHR38813">
    <property type="match status" value="1"/>
</dbReference>
<dbReference type="Gene3D" id="3.30.2310.20">
    <property type="entry name" value="RelE-like"/>
    <property type="match status" value="1"/>
</dbReference>
<comment type="caution">
    <text evidence="2">The sequence shown here is derived from an EMBL/GenBank/DDBJ whole genome shotgun (WGS) entry which is preliminary data.</text>
</comment>
<organism evidence="2 3">
    <name type="scientific">Candidatus Collierbacteria bacterium GW2011_GWA2_44_99</name>
    <dbReference type="NCBI Taxonomy" id="1618380"/>
    <lineage>
        <taxon>Bacteria</taxon>
        <taxon>Candidatus Collieribacteriota</taxon>
    </lineage>
</organism>
<protein>
    <recommendedName>
        <fullName evidence="4">Addiction module toxin, RelE/StbE family</fullName>
    </recommendedName>
</protein>
<evidence type="ECO:0000313" key="3">
    <source>
        <dbReference type="Proteomes" id="UP000034797"/>
    </source>
</evidence>
<dbReference type="PANTHER" id="PTHR38813:SF1">
    <property type="entry name" value="TOXIN RELE1-RELATED"/>
    <property type="match status" value="1"/>
</dbReference>
<dbReference type="InterPro" id="IPR052747">
    <property type="entry name" value="TA_system_RelE_toxin"/>
</dbReference>
<evidence type="ECO:0000313" key="2">
    <source>
        <dbReference type="EMBL" id="KKT86132.1"/>
    </source>
</evidence>
<accession>A0A0G1MZC8</accession>
<dbReference type="EMBL" id="LCJW01000016">
    <property type="protein sequence ID" value="KKT86132.1"/>
    <property type="molecule type" value="Genomic_DNA"/>
</dbReference>
<name>A0A0G1MZC8_9BACT</name>
<evidence type="ECO:0008006" key="4">
    <source>
        <dbReference type="Google" id="ProtNLM"/>
    </source>
</evidence>
<dbReference type="Pfam" id="PF05016">
    <property type="entry name" value="ParE_toxin"/>
    <property type="match status" value="1"/>
</dbReference>
<dbReference type="AlphaFoldDB" id="A0A0G1MZC8"/>
<dbReference type="Proteomes" id="UP000034797">
    <property type="component" value="Unassembled WGS sequence"/>
</dbReference>
<sequence>MKILISRRAEKQLADLGKVSRIIVDKRIRSLDSETSLYQEKKLSGYKNYFRTRVGDYRIVYKKTPAETFIVLIGHRKEIYRLLKDLL</sequence>
<dbReference type="InterPro" id="IPR035093">
    <property type="entry name" value="RelE/ParE_toxin_dom_sf"/>
</dbReference>
<dbReference type="SUPFAM" id="SSF143011">
    <property type="entry name" value="RelE-like"/>
    <property type="match status" value="1"/>
</dbReference>